<dbReference type="Proteomes" id="UP000712281">
    <property type="component" value="Unassembled WGS sequence"/>
</dbReference>
<dbReference type="GO" id="GO:0034605">
    <property type="term" value="P:cellular response to heat"/>
    <property type="evidence" value="ECO:0007669"/>
    <property type="project" value="TreeGrafter"/>
</dbReference>
<dbReference type="GO" id="GO:0003700">
    <property type="term" value="F:DNA-binding transcription factor activity"/>
    <property type="evidence" value="ECO:0007669"/>
    <property type="project" value="InterPro"/>
</dbReference>
<evidence type="ECO:0000256" key="8">
    <source>
        <dbReference type="ARBA" id="ARBA00023242"/>
    </source>
</evidence>
<evidence type="ECO:0000256" key="3">
    <source>
        <dbReference type="ARBA" id="ARBA00022553"/>
    </source>
</evidence>
<evidence type="ECO:0000256" key="1">
    <source>
        <dbReference type="ARBA" id="ARBA00004123"/>
    </source>
</evidence>
<keyword evidence="3" id="KW-0597">Phosphoprotein</keyword>
<keyword evidence="5" id="KW-0346">Stress response</keyword>
<dbReference type="InterPro" id="IPR000232">
    <property type="entry name" value="HSF_DNA-bd"/>
</dbReference>
<dbReference type="FunFam" id="1.10.10.10:FF:000037">
    <property type="entry name" value="Heat stress transcription factor B-4"/>
    <property type="match status" value="1"/>
</dbReference>
<keyword evidence="4" id="KW-0805">Transcription regulation</keyword>
<accession>A0A8S9LLK8</accession>
<evidence type="ECO:0000256" key="4">
    <source>
        <dbReference type="ARBA" id="ARBA00023015"/>
    </source>
</evidence>
<protein>
    <recommendedName>
        <fullName evidence="11">HSF-type DNA-binding domain-containing protein</fullName>
    </recommendedName>
</protein>
<evidence type="ECO:0000256" key="10">
    <source>
        <dbReference type="SAM" id="MobiDB-lite"/>
    </source>
</evidence>
<keyword evidence="6" id="KW-0238">DNA-binding</keyword>
<gene>
    <name evidence="12" type="ORF">F2Q68_00046065</name>
</gene>
<comment type="similarity">
    <text evidence="9">Belongs to the HSF family.</text>
</comment>
<dbReference type="Gene3D" id="1.10.10.10">
    <property type="entry name" value="Winged helix-like DNA-binding domain superfamily/Winged helix DNA-binding domain"/>
    <property type="match status" value="1"/>
</dbReference>
<dbReference type="AlphaFoldDB" id="A0A8S9LLK8"/>
<dbReference type="GO" id="GO:0005634">
    <property type="term" value="C:nucleus"/>
    <property type="evidence" value="ECO:0007669"/>
    <property type="project" value="UniProtKB-SubCell"/>
</dbReference>
<evidence type="ECO:0000256" key="5">
    <source>
        <dbReference type="ARBA" id="ARBA00023016"/>
    </source>
</evidence>
<dbReference type="EMBL" id="QGKW02000276">
    <property type="protein sequence ID" value="KAF2607322.1"/>
    <property type="molecule type" value="Genomic_DNA"/>
</dbReference>
<evidence type="ECO:0000256" key="7">
    <source>
        <dbReference type="ARBA" id="ARBA00023163"/>
    </source>
</evidence>
<evidence type="ECO:0000256" key="9">
    <source>
        <dbReference type="RuleBase" id="RU004020"/>
    </source>
</evidence>
<evidence type="ECO:0000313" key="12">
    <source>
        <dbReference type="EMBL" id="KAF2607322.1"/>
    </source>
</evidence>
<keyword evidence="7" id="KW-0804">Transcription</keyword>
<dbReference type="GO" id="GO:0000978">
    <property type="term" value="F:RNA polymerase II cis-regulatory region sequence-specific DNA binding"/>
    <property type="evidence" value="ECO:0007669"/>
    <property type="project" value="TreeGrafter"/>
</dbReference>
<evidence type="ECO:0000313" key="13">
    <source>
        <dbReference type="Proteomes" id="UP000712281"/>
    </source>
</evidence>
<dbReference type="InterPro" id="IPR036388">
    <property type="entry name" value="WH-like_DNA-bd_sf"/>
</dbReference>
<evidence type="ECO:0000259" key="11">
    <source>
        <dbReference type="PROSITE" id="PS00434"/>
    </source>
</evidence>
<reference evidence="12" key="1">
    <citation type="submission" date="2019-12" db="EMBL/GenBank/DDBJ databases">
        <title>Genome sequencing and annotation of Brassica cretica.</title>
        <authorList>
            <person name="Studholme D.J."/>
            <person name="Sarris P.F."/>
        </authorList>
    </citation>
    <scope>NUCLEOTIDE SEQUENCE</scope>
    <source>
        <strain evidence="12">PFS-001/15</strain>
        <tissue evidence="12">Leaf</tissue>
    </source>
</reference>
<organism evidence="12 13">
    <name type="scientific">Brassica cretica</name>
    <name type="common">Mustard</name>
    <dbReference type="NCBI Taxonomy" id="69181"/>
    <lineage>
        <taxon>Eukaryota</taxon>
        <taxon>Viridiplantae</taxon>
        <taxon>Streptophyta</taxon>
        <taxon>Embryophyta</taxon>
        <taxon>Tracheophyta</taxon>
        <taxon>Spermatophyta</taxon>
        <taxon>Magnoliopsida</taxon>
        <taxon>eudicotyledons</taxon>
        <taxon>Gunneridae</taxon>
        <taxon>Pentapetalae</taxon>
        <taxon>rosids</taxon>
        <taxon>malvids</taxon>
        <taxon>Brassicales</taxon>
        <taxon>Brassicaceae</taxon>
        <taxon>Brassiceae</taxon>
        <taxon>Brassica</taxon>
    </lineage>
</organism>
<dbReference type="PANTHER" id="PTHR10015">
    <property type="entry name" value="HEAT SHOCK TRANSCRIPTION FACTOR"/>
    <property type="match status" value="1"/>
</dbReference>
<proteinExistence type="inferred from homology"/>
<comment type="caution">
    <text evidence="12">The sequence shown here is derived from an EMBL/GenBank/DDBJ whole genome shotgun (WGS) entry which is preliminary data.</text>
</comment>
<dbReference type="PRINTS" id="PR00056">
    <property type="entry name" value="HSFDOMAIN"/>
</dbReference>
<dbReference type="SUPFAM" id="SSF46785">
    <property type="entry name" value="Winged helix' DNA-binding domain"/>
    <property type="match status" value="1"/>
</dbReference>
<dbReference type="PANTHER" id="PTHR10015:SF325">
    <property type="entry name" value="HEAT STRESS TRANSCRIPTION FACTOR A-8"/>
    <property type="match status" value="1"/>
</dbReference>
<evidence type="ECO:0000256" key="6">
    <source>
        <dbReference type="ARBA" id="ARBA00023125"/>
    </source>
</evidence>
<dbReference type="Pfam" id="PF00447">
    <property type="entry name" value="HSF_DNA-bind"/>
    <property type="match status" value="1"/>
</dbReference>
<comment type="subcellular location">
    <subcellularLocation>
        <location evidence="1">Nucleus</location>
    </subcellularLocation>
</comment>
<dbReference type="GO" id="GO:0006357">
    <property type="term" value="P:regulation of transcription by RNA polymerase II"/>
    <property type="evidence" value="ECO:0007669"/>
    <property type="project" value="TreeGrafter"/>
</dbReference>
<comment type="subunit">
    <text evidence="2">Homotrimer.</text>
</comment>
<dbReference type="InterPro" id="IPR036390">
    <property type="entry name" value="WH_DNA-bd_sf"/>
</dbReference>
<dbReference type="SMART" id="SM00415">
    <property type="entry name" value="HSF"/>
    <property type="match status" value="1"/>
</dbReference>
<feature type="domain" description="HSF-type DNA-binding" evidence="11">
    <location>
        <begin position="60"/>
        <end position="84"/>
    </location>
</feature>
<keyword evidence="8" id="KW-0539">Nucleus</keyword>
<sequence>MVKSSSDRVDSSSSSSVAPFLRKCYEMVDDSSTDSIISWSTNGDNSFVISDTTVFSAQLLPKYFKHSNLSSFIRQLNIYGFRKVDADRCEFANDWFVRGQKELLKNVIRRKNVTSEHQSKTTATDACQEKKSGESELWKEVDILKGDKKALAQELVKVRQYQESTDTKMLHLEDRVQGMEESQQEMLSFLVMVMQNPSLLVQLLQPKENNWRKAEGGGGGGAKILEEVTDEGETNSKGLPLVTYQKTPSEGVVKSSSNEINDFLRNADMLKFCLDENRVPLIIPDLYDDGAWEKLLLLSPSKKKKNKVQEKNVNDDVTLQEEDEDGGRMELDKSLALELIEEEMEKADDFDFDIGQLTPERSKNLEILTQHMRLLASDQ</sequence>
<feature type="region of interest" description="Disordered" evidence="10">
    <location>
        <begin position="307"/>
        <end position="327"/>
    </location>
</feature>
<dbReference type="PROSITE" id="PS00434">
    <property type="entry name" value="HSF_DOMAIN"/>
    <property type="match status" value="1"/>
</dbReference>
<name>A0A8S9LLK8_BRACR</name>
<evidence type="ECO:0000256" key="2">
    <source>
        <dbReference type="ARBA" id="ARBA00011233"/>
    </source>
</evidence>